<organism evidence="1 2">
    <name type="scientific">Shimia aestuarii</name>
    <dbReference type="NCBI Taxonomy" id="254406"/>
    <lineage>
        <taxon>Bacteria</taxon>
        <taxon>Pseudomonadati</taxon>
        <taxon>Pseudomonadota</taxon>
        <taxon>Alphaproteobacteria</taxon>
        <taxon>Rhodobacterales</taxon>
        <taxon>Roseobacteraceae</taxon>
    </lineage>
</organism>
<dbReference type="Proteomes" id="UP000199144">
    <property type="component" value="Unassembled WGS sequence"/>
</dbReference>
<dbReference type="EMBL" id="FOTQ01000001">
    <property type="protein sequence ID" value="SFL50437.1"/>
    <property type="molecule type" value="Genomic_DNA"/>
</dbReference>
<proteinExistence type="predicted"/>
<gene>
    <name evidence="1" type="ORF">SAMN04488042_101476</name>
</gene>
<dbReference type="SUPFAM" id="SSF55961">
    <property type="entry name" value="Bet v1-like"/>
    <property type="match status" value="1"/>
</dbReference>
<sequence length="155" mass="17995">MEFTAREDIDVPIEQAFEMVTDFEQFERAALRRGAEVRRLDDLNRPGVGAKWQVEFKFRGKPREMDLDVTDFDRPNEIKLHAKIQGIESDMKIELVALSRTRTRINIWTGLSAKTLSARLLLQSLKLARGTLTERLEKRVTAMGRDMEDRFSRIA</sequence>
<reference evidence="1 2" key="1">
    <citation type="submission" date="2016-10" db="EMBL/GenBank/DDBJ databases">
        <authorList>
            <person name="de Groot N.N."/>
        </authorList>
    </citation>
    <scope>NUCLEOTIDE SEQUENCE [LARGE SCALE GENOMIC DNA]</scope>
    <source>
        <strain evidence="1 2">DSM 15283</strain>
    </source>
</reference>
<protein>
    <recommendedName>
        <fullName evidence="3">Polyketide cyclase / dehydrase and lipid transport</fullName>
    </recommendedName>
</protein>
<evidence type="ECO:0000313" key="2">
    <source>
        <dbReference type="Proteomes" id="UP000199144"/>
    </source>
</evidence>
<dbReference type="CDD" id="cd07812">
    <property type="entry name" value="SRPBCC"/>
    <property type="match status" value="1"/>
</dbReference>
<name>A0A1I4I8N9_9RHOB</name>
<dbReference type="AlphaFoldDB" id="A0A1I4I8N9"/>
<keyword evidence="2" id="KW-1185">Reference proteome</keyword>
<dbReference type="Gene3D" id="3.30.530.20">
    <property type="match status" value="1"/>
</dbReference>
<dbReference type="OrthoDB" id="7860307at2"/>
<dbReference type="STRING" id="254406.SAMN04488042_101476"/>
<dbReference type="RefSeq" id="WP_093090515.1">
    <property type="nucleotide sequence ID" value="NZ_FOTQ01000001.1"/>
</dbReference>
<dbReference type="InterPro" id="IPR023393">
    <property type="entry name" value="START-like_dom_sf"/>
</dbReference>
<accession>A0A1I4I8N9</accession>
<evidence type="ECO:0008006" key="3">
    <source>
        <dbReference type="Google" id="ProtNLM"/>
    </source>
</evidence>
<evidence type="ECO:0000313" key="1">
    <source>
        <dbReference type="EMBL" id="SFL50437.1"/>
    </source>
</evidence>